<keyword evidence="10" id="KW-0234">DNA repair</keyword>
<evidence type="ECO:0000256" key="19">
    <source>
        <dbReference type="ARBA" id="ARBA00052627"/>
    </source>
</evidence>
<dbReference type="PROSITE" id="PS51471">
    <property type="entry name" value="FE2OG_OXY"/>
    <property type="match status" value="1"/>
</dbReference>
<evidence type="ECO:0000256" key="3">
    <source>
        <dbReference type="ARBA" id="ARBA00004642"/>
    </source>
</evidence>
<evidence type="ECO:0000256" key="27">
    <source>
        <dbReference type="PIRSR" id="PIRSR632852-1"/>
    </source>
</evidence>
<evidence type="ECO:0000256" key="9">
    <source>
        <dbReference type="ARBA" id="ARBA00023004"/>
    </source>
</evidence>
<dbReference type="GO" id="GO:0005730">
    <property type="term" value="C:nucleolus"/>
    <property type="evidence" value="ECO:0007669"/>
    <property type="project" value="UniProtKB-SubCell"/>
</dbReference>
<evidence type="ECO:0000256" key="2">
    <source>
        <dbReference type="ARBA" id="ARBA00004604"/>
    </source>
</evidence>
<gene>
    <name evidence="29" type="ORF">X975_16502</name>
</gene>
<keyword evidence="11" id="KW-0539">Nucleus</keyword>
<comment type="subunit">
    <text evidence="22">Interacts with PCNA homotrimer; this interaction is enhanced during the S-phase of the cell cycle. Interacts with nucleolar proteins NCL, UBTF and NPM1. Interacts with XRCC5-XRCC6 heterodimer.</text>
</comment>
<comment type="catalytic activity">
    <reaction evidence="19">
        <text>a 1,N(6)-etheno-2'-deoxyadenosine in double-stranded DNA + 2-oxoglutarate + O2 + H2O = a 2'-deoxyadenosine in double-stranded DNA + glyoxal + succinate + CO2</text>
        <dbReference type="Rhea" id="RHEA:70463"/>
        <dbReference type="Rhea" id="RHEA-COMP:17897"/>
        <dbReference type="Rhea" id="RHEA-COMP:17903"/>
        <dbReference type="ChEBI" id="CHEBI:15377"/>
        <dbReference type="ChEBI" id="CHEBI:15379"/>
        <dbReference type="ChEBI" id="CHEBI:16526"/>
        <dbReference type="ChEBI" id="CHEBI:16810"/>
        <dbReference type="ChEBI" id="CHEBI:30031"/>
        <dbReference type="ChEBI" id="CHEBI:34779"/>
        <dbReference type="ChEBI" id="CHEBI:90615"/>
        <dbReference type="ChEBI" id="CHEBI:189583"/>
    </reaction>
    <physiologicalReaction direction="left-to-right" evidence="19">
        <dbReference type="Rhea" id="RHEA:70464"/>
    </physiologicalReaction>
</comment>
<keyword evidence="8" id="KW-0560">Oxidoreductase</keyword>
<keyword evidence="5" id="KW-0227">DNA damage</keyword>
<dbReference type="GO" id="GO:0035516">
    <property type="term" value="F:broad specificity oxidative DNA demethylase activity"/>
    <property type="evidence" value="ECO:0007669"/>
    <property type="project" value="UniProtKB-EC"/>
</dbReference>
<dbReference type="InterPro" id="IPR032852">
    <property type="entry name" value="ALKBH2"/>
</dbReference>
<keyword evidence="6" id="KW-0460">Magnesium</keyword>
<evidence type="ECO:0000256" key="14">
    <source>
        <dbReference type="ARBA" id="ARBA00051189"/>
    </source>
</evidence>
<proteinExistence type="predicted"/>
<dbReference type="InterPro" id="IPR037151">
    <property type="entry name" value="AlkB-like_sf"/>
</dbReference>
<evidence type="ECO:0000256" key="4">
    <source>
        <dbReference type="ARBA" id="ARBA00022723"/>
    </source>
</evidence>
<dbReference type="Gene3D" id="2.60.120.590">
    <property type="entry name" value="Alpha-ketoglutarate-dependent dioxygenase AlkB-like"/>
    <property type="match status" value="1"/>
</dbReference>
<dbReference type="PANTHER" id="PTHR31573">
    <property type="entry name" value="ALPHA-KETOGLUTARATE-DEPENDENT DIOXYGENASE ALKB HOMOLOG 2"/>
    <property type="match status" value="1"/>
</dbReference>
<feature type="binding site" evidence="27">
    <location>
        <position position="193"/>
    </location>
    <ligand>
        <name>substrate</name>
    </ligand>
</feature>
<comment type="catalytic activity">
    <reaction evidence="21">
        <text>a methylated nucleobase within DNA + 2-oxoglutarate + O2 = a nucleobase within DNA + formaldehyde + succinate + CO2</text>
        <dbReference type="Rhea" id="RHEA:30299"/>
        <dbReference type="Rhea" id="RHEA-COMP:12192"/>
        <dbReference type="Rhea" id="RHEA-COMP:12193"/>
        <dbReference type="ChEBI" id="CHEBI:15379"/>
        <dbReference type="ChEBI" id="CHEBI:16526"/>
        <dbReference type="ChEBI" id="CHEBI:16810"/>
        <dbReference type="ChEBI" id="CHEBI:16842"/>
        <dbReference type="ChEBI" id="CHEBI:30031"/>
        <dbReference type="ChEBI" id="CHEBI:32875"/>
        <dbReference type="ChEBI" id="CHEBI:64428"/>
        <dbReference type="EC" id="1.14.11.33"/>
    </reaction>
    <physiologicalReaction direction="left-to-right" evidence="21">
        <dbReference type="Rhea" id="RHEA:30300"/>
    </physiologicalReaction>
</comment>
<keyword evidence="4" id="KW-0479">Metal-binding</keyword>
<sequence>MSSITVIENDLQSKKGATNFSLCSTTHSSRPHKNKLSICSFLYESDTAENLPDYKRKRISFDPHCDLQLTAFSWRVITGNNLNLKYSKIFPKRISDHIFRQLEDEVIYFGGDLLKVKVFGKWHNIPRKQAAYGHPGLSYAFSGNCLPAVPWQNCNIIKQLKEVVESVTNCKFNFVLVNRYKDGSDHMGEHRDDEKDLVPEAPIASLSFGQARDFIFRHKDYRKKTEKPDASLNVRKLELEHGSLLVMEW</sequence>
<feature type="binding site" evidence="27">
    <location>
        <position position="178"/>
    </location>
    <ligand>
        <name>2-oxoglutarate</name>
        <dbReference type="ChEBI" id="CHEBI:16810"/>
    </ligand>
</feature>
<dbReference type="InterPro" id="IPR027450">
    <property type="entry name" value="AlkB-like"/>
</dbReference>
<feature type="binding site" evidence="27">
    <location>
        <position position="190"/>
    </location>
    <ligand>
        <name>2-oxoglutarate</name>
        <dbReference type="ChEBI" id="CHEBI:16810"/>
    </ligand>
</feature>
<dbReference type="Pfam" id="PF13532">
    <property type="entry name" value="2OG-FeII_Oxy_2"/>
    <property type="match status" value="1"/>
</dbReference>
<dbReference type="InterPro" id="IPR005123">
    <property type="entry name" value="Oxoglu/Fe-dep_dioxygenase_dom"/>
</dbReference>
<comment type="catalytic activity">
    <reaction evidence="18">
        <text>a 3,N(4)-etheno-2'-deoxycytidine in single-stranded DNA + 2-oxoglutarate + O2 + H2O = a 2'-deoxycytidine in single-stranded DNA + glyoxal + succinate + CO2</text>
        <dbReference type="Rhea" id="RHEA:70471"/>
        <dbReference type="Rhea" id="RHEA-COMP:12846"/>
        <dbReference type="Rhea" id="RHEA-COMP:17906"/>
        <dbReference type="ChEBI" id="CHEBI:15377"/>
        <dbReference type="ChEBI" id="CHEBI:15379"/>
        <dbReference type="ChEBI" id="CHEBI:16526"/>
        <dbReference type="ChEBI" id="CHEBI:16810"/>
        <dbReference type="ChEBI" id="CHEBI:30031"/>
        <dbReference type="ChEBI" id="CHEBI:34779"/>
        <dbReference type="ChEBI" id="CHEBI:85452"/>
        <dbReference type="ChEBI" id="CHEBI:189585"/>
    </reaction>
    <physiologicalReaction direction="left-to-right" evidence="18">
        <dbReference type="Rhea" id="RHEA:70472"/>
    </physiologicalReaction>
</comment>
<evidence type="ECO:0000256" key="23">
    <source>
        <dbReference type="ARBA" id="ARBA00066725"/>
    </source>
</evidence>
<evidence type="ECO:0000256" key="20">
    <source>
        <dbReference type="ARBA" id="ARBA00052800"/>
    </source>
</evidence>
<feature type="binding site" evidence="27">
    <location>
        <begin position="119"/>
        <end position="121"/>
    </location>
    <ligand>
        <name>substrate</name>
    </ligand>
</feature>
<comment type="catalytic activity">
    <reaction evidence="16">
        <text>a 3,N(4)-etheno-2'-deoxycytidine in double-stranded DNA + 2-oxoglutarate + O2 + H2O = a 2'-deoxycytidine in double-stranded DNA + glyoxal + succinate + CO2</text>
        <dbReference type="Rhea" id="RHEA:70467"/>
        <dbReference type="Rhea" id="RHEA-COMP:17070"/>
        <dbReference type="Rhea" id="RHEA-COMP:17905"/>
        <dbReference type="ChEBI" id="CHEBI:15377"/>
        <dbReference type="ChEBI" id="CHEBI:15379"/>
        <dbReference type="ChEBI" id="CHEBI:16526"/>
        <dbReference type="ChEBI" id="CHEBI:16810"/>
        <dbReference type="ChEBI" id="CHEBI:30031"/>
        <dbReference type="ChEBI" id="CHEBI:34779"/>
        <dbReference type="ChEBI" id="CHEBI:85452"/>
        <dbReference type="ChEBI" id="CHEBI:189585"/>
    </reaction>
    <physiologicalReaction direction="left-to-right" evidence="16">
        <dbReference type="Rhea" id="RHEA:70468"/>
    </physiologicalReaction>
</comment>
<dbReference type="Proteomes" id="UP000054359">
    <property type="component" value="Unassembled WGS sequence"/>
</dbReference>
<evidence type="ECO:0000256" key="13">
    <source>
        <dbReference type="ARBA" id="ARBA00051165"/>
    </source>
</evidence>
<dbReference type="SUPFAM" id="SSF51197">
    <property type="entry name" value="Clavaminate synthase-like"/>
    <property type="match status" value="1"/>
</dbReference>
<comment type="catalytic activity">
    <reaction evidence="15">
        <text>an N(3)-methyl-2'-deoxycytidine in double-stranded DNA + 2-oxoglutarate + O2 = a 2'-deoxycytidine in double-stranded DNA + formaldehyde + succinate + CO2 + H(+)</text>
        <dbReference type="Rhea" id="RHEA:70439"/>
        <dbReference type="Rhea" id="RHEA-COMP:14237"/>
        <dbReference type="Rhea" id="RHEA-COMP:17070"/>
        <dbReference type="ChEBI" id="CHEBI:15378"/>
        <dbReference type="ChEBI" id="CHEBI:15379"/>
        <dbReference type="ChEBI" id="CHEBI:16526"/>
        <dbReference type="ChEBI" id="CHEBI:16810"/>
        <dbReference type="ChEBI" id="CHEBI:16842"/>
        <dbReference type="ChEBI" id="CHEBI:30031"/>
        <dbReference type="ChEBI" id="CHEBI:85452"/>
        <dbReference type="ChEBI" id="CHEBI:139075"/>
    </reaction>
    <physiologicalReaction direction="left-to-right" evidence="15">
        <dbReference type="Rhea" id="RHEA:70440"/>
    </physiologicalReaction>
</comment>
<reference evidence="29 30" key="1">
    <citation type="submission" date="2013-11" db="EMBL/GenBank/DDBJ databases">
        <title>Genome sequencing of Stegodyphus mimosarum.</title>
        <authorList>
            <person name="Bechsgaard J."/>
        </authorList>
    </citation>
    <scope>NUCLEOTIDE SEQUENCE [LARGE SCALE GENOMIC DNA]</scope>
</reference>
<comment type="subcellular location">
    <subcellularLocation>
        <location evidence="2">Nucleus</location>
        <location evidence="2">Nucleolus</location>
    </subcellularLocation>
    <subcellularLocation>
        <location evidence="3">Nucleus</location>
        <location evidence="3">Nucleoplasm</location>
    </subcellularLocation>
</comment>
<comment type="catalytic activity">
    <reaction evidence="14">
        <text>a 1,N(6)-etheno-2'-deoxyadenosine in single-stranded DNA + 2-oxoglutarate + O2 + H2O = a 2'-deoxyadenosine in single-stranded DNA + glyoxal + succinate + CO2</text>
        <dbReference type="Rhea" id="RHEA:70459"/>
        <dbReference type="Rhea" id="RHEA-COMP:17896"/>
        <dbReference type="Rhea" id="RHEA-COMP:17904"/>
        <dbReference type="ChEBI" id="CHEBI:15377"/>
        <dbReference type="ChEBI" id="CHEBI:15379"/>
        <dbReference type="ChEBI" id="CHEBI:16526"/>
        <dbReference type="ChEBI" id="CHEBI:16810"/>
        <dbReference type="ChEBI" id="CHEBI:30031"/>
        <dbReference type="ChEBI" id="CHEBI:34779"/>
        <dbReference type="ChEBI" id="CHEBI:90615"/>
        <dbReference type="ChEBI" id="CHEBI:189583"/>
    </reaction>
    <physiologicalReaction direction="left-to-right" evidence="14">
        <dbReference type="Rhea" id="RHEA:70460"/>
    </physiologicalReaction>
</comment>
<keyword evidence="9" id="KW-0408">Iron</keyword>
<dbReference type="FunFam" id="2.60.120.590:FF:000004">
    <property type="entry name" value="DNA oxidative demethylase ALKBH2"/>
    <property type="match status" value="1"/>
</dbReference>
<organism evidence="29 30">
    <name type="scientific">Stegodyphus mimosarum</name>
    <name type="common">African social velvet spider</name>
    <dbReference type="NCBI Taxonomy" id="407821"/>
    <lineage>
        <taxon>Eukaryota</taxon>
        <taxon>Metazoa</taxon>
        <taxon>Ecdysozoa</taxon>
        <taxon>Arthropoda</taxon>
        <taxon>Chelicerata</taxon>
        <taxon>Arachnida</taxon>
        <taxon>Araneae</taxon>
        <taxon>Araneomorphae</taxon>
        <taxon>Entelegynae</taxon>
        <taxon>Eresoidea</taxon>
        <taxon>Eresidae</taxon>
        <taxon>Stegodyphus</taxon>
    </lineage>
</organism>
<evidence type="ECO:0000313" key="30">
    <source>
        <dbReference type="Proteomes" id="UP000054359"/>
    </source>
</evidence>
<evidence type="ECO:0000256" key="1">
    <source>
        <dbReference type="ARBA" id="ARBA00001954"/>
    </source>
</evidence>
<dbReference type="EC" id="1.14.11.33" evidence="23"/>
<feature type="domain" description="Fe2OG dioxygenase" evidence="28">
    <location>
        <begin position="171"/>
        <end position="249"/>
    </location>
</feature>
<evidence type="ECO:0000256" key="16">
    <source>
        <dbReference type="ARBA" id="ARBA00051434"/>
    </source>
</evidence>
<comment type="catalytic activity">
    <reaction evidence="17">
        <text>a 1,N(2)-etheno-2'-deoxyguanosine in double-stranded DNA + 2-oxoglutarate + O2 + H2O = a 2'-deoxyguanosine in double-stranded DNA + glyoxal + succinate + CO2</text>
        <dbReference type="Rhea" id="RHEA:70487"/>
        <dbReference type="Rhea" id="RHEA-COMP:17910"/>
        <dbReference type="Rhea" id="RHEA-COMP:17912"/>
        <dbReference type="ChEBI" id="CHEBI:15377"/>
        <dbReference type="ChEBI" id="CHEBI:15379"/>
        <dbReference type="ChEBI" id="CHEBI:16526"/>
        <dbReference type="ChEBI" id="CHEBI:16810"/>
        <dbReference type="ChEBI" id="CHEBI:30031"/>
        <dbReference type="ChEBI" id="CHEBI:34779"/>
        <dbReference type="ChEBI" id="CHEBI:85445"/>
        <dbReference type="ChEBI" id="CHEBI:189586"/>
    </reaction>
    <physiologicalReaction direction="left-to-right" evidence="17">
        <dbReference type="Rhea" id="RHEA:70488"/>
    </physiologicalReaction>
</comment>
<evidence type="ECO:0000256" key="25">
    <source>
        <dbReference type="ARBA" id="ARBA00077989"/>
    </source>
</evidence>
<evidence type="ECO:0000256" key="6">
    <source>
        <dbReference type="ARBA" id="ARBA00022842"/>
    </source>
</evidence>
<keyword evidence="30" id="KW-1185">Reference proteome</keyword>
<dbReference type="GO" id="GO:0006307">
    <property type="term" value="P:DNA alkylation repair"/>
    <property type="evidence" value="ECO:0007669"/>
    <property type="project" value="UniProtKB-ARBA"/>
</dbReference>
<feature type="non-terminal residue" evidence="29">
    <location>
        <position position="249"/>
    </location>
</feature>
<evidence type="ECO:0000256" key="24">
    <source>
        <dbReference type="ARBA" id="ARBA00072134"/>
    </source>
</evidence>
<evidence type="ECO:0000256" key="12">
    <source>
        <dbReference type="ARBA" id="ARBA00051010"/>
    </source>
</evidence>
<dbReference type="GO" id="GO:0008198">
    <property type="term" value="F:ferrous iron binding"/>
    <property type="evidence" value="ECO:0007669"/>
    <property type="project" value="TreeGrafter"/>
</dbReference>
<evidence type="ECO:0000256" key="26">
    <source>
        <dbReference type="ARBA" id="ARBA00081727"/>
    </source>
</evidence>
<evidence type="ECO:0000256" key="22">
    <source>
        <dbReference type="ARBA" id="ARBA00062909"/>
    </source>
</evidence>
<feature type="binding site" evidence="27">
    <location>
        <begin position="139"/>
        <end position="141"/>
    </location>
    <ligand>
        <name>substrate</name>
    </ligand>
</feature>
<dbReference type="PANTHER" id="PTHR31573:SF1">
    <property type="entry name" value="DNA OXIDATIVE DEMETHYLASE ALKBH2"/>
    <property type="match status" value="1"/>
</dbReference>
<evidence type="ECO:0000256" key="17">
    <source>
        <dbReference type="ARBA" id="ARBA00051755"/>
    </source>
</evidence>
<dbReference type="EMBL" id="KK114525">
    <property type="protein sequence ID" value="KFM62648.1"/>
    <property type="molecule type" value="Genomic_DNA"/>
</dbReference>
<evidence type="ECO:0000256" key="18">
    <source>
        <dbReference type="ARBA" id="ARBA00052597"/>
    </source>
</evidence>
<comment type="cofactor">
    <cofactor evidence="1">
        <name>Fe(2+)</name>
        <dbReference type="ChEBI" id="CHEBI:29033"/>
    </cofactor>
</comment>
<evidence type="ECO:0000256" key="10">
    <source>
        <dbReference type="ARBA" id="ARBA00023204"/>
    </source>
</evidence>
<dbReference type="STRING" id="407821.A0A087TC09"/>
<evidence type="ECO:0000256" key="7">
    <source>
        <dbReference type="ARBA" id="ARBA00022964"/>
    </source>
</evidence>
<comment type="catalytic activity">
    <reaction evidence="20">
        <text>an N(1)-methyl-2'-deoxyadenosine in double-stranded DNA + 2-oxoglutarate + O2 = a 2'-deoxyadenosine in double-stranded DNA + formaldehyde + succinate + CO2 + H(+)</text>
        <dbReference type="Rhea" id="RHEA:70443"/>
        <dbReference type="Rhea" id="RHEA-COMP:14236"/>
        <dbReference type="Rhea" id="RHEA-COMP:17897"/>
        <dbReference type="ChEBI" id="CHEBI:15378"/>
        <dbReference type="ChEBI" id="CHEBI:15379"/>
        <dbReference type="ChEBI" id="CHEBI:16526"/>
        <dbReference type="ChEBI" id="CHEBI:16810"/>
        <dbReference type="ChEBI" id="CHEBI:16842"/>
        <dbReference type="ChEBI" id="CHEBI:30031"/>
        <dbReference type="ChEBI" id="CHEBI:90615"/>
        <dbReference type="ChEBI" id="CHEBI:139096"/>
    </reaction>
    <physiologicalReaction direction="left-to-right" evidence="20">
        <dbReference type="Rhea" id="RHEA:70444"/>
    </physiologicalReaction>
</comment>
<dbReference type="AlphaFoldDB" id="A0A087TC09"/>
<evidence type="ECO:0000256" key="15">
    <source>
        <dbReference type="ARBA" id="ARBA00051376"/>
    </source>
</evidence>
<dbReference type="GO" id="GO:0051747">
    <property type="term" value="F:cytosine C-5 DNA demethylase activity"/>
    <property type="evidence" value="ECO:0007669"/>
    <property type="project" value="TreeGrafter"/>
</dbReference>
<feature type="binding site" evidence="27">
    <location>
        <position position="180"/>
    </location>
    <ligand>
        <name>2-oxoglutarate</name>
        <dbReference type="ChEBI" id="CHEBI:16810"/>
    </ligand>
</feature>
<evidence type="ECO:0000256" key="5">
    <source>
        <dbReference type="ARBA" id="ARBA00022763"/>
    </source>
</evidence>
<comment type="catalytic activity">
    <reaction evidence="13">
        <text>an N(3)-methyl-2'-deoxycytidine in single-stranded DNA + 2-oxoglutarate + O2 = a 2'-deoxycytidine in single-stranded DNA + formaldehyde + succinate + CO2 + H(+)</text>
        <dbReference type="Rhea" id="RHEA:70435"/>
        <dbReference type="Rhea" id="RHEA-COMP:12846"/>
        <dbReference type="Rhea" id="RHEA-COMP:17894"/>
        <dbReference type="ChEBI" id="CHEBI:15378"/>
        <dbReference type="ChEBI" id="CHEBI:15379"/>
        <dbReference type="ChEBI" id="CHEBI:16526"/>
        <dbReference type="ChEBI" id="CHEBI:16810"/>
        <dbReference type="ChEBI" id="CHEBI:16842"/>
        <dbReference type="ChEBI" id="CHEBI:30031"/>
        <dbReference type="ChEBI" id="CHEBI:85452"/>
        <dbReference type="ChEBI" id="CHEBI:139075"/>
    </reaction>
    <physiologicalReaction direction="left-to-right" evidence="13">
        <dbReference type="Rhea" id="RHEA:70436"/>
    </physiologicalReaction>
</comment>
<evidence type="ECO:0000259" key="28">
    <source>
        <dbReference type="PROSITE" id="PS51471"/>
    </source>
</evidence>
<evidence type="ECO:0000256" key="21">
    <source>
        <dbReference type="ARBA" id="ARBA00053025"/>
    </source>
</evidence>
<evidence type="ECO:0000313" key="29">
    <source>
        <dbReference type="EMBL" id="KFM62648.1"/>
    </source>
</evidence>
<evidence type="ECO:0000256" key="8">
    <source>
        <dbReference type="ARBA" id="ARBA00023002"/>
    </source>
</evidence>
<name>A0A087TC09_STEMI</name>
<dbReference type="OrthoDB" id="6434239at2759"/>
<accession>A0A087TC09</accession>
<evidence type="ECO:0000256" key="11">
    <source>
        <dbReference type="ARBA" id="ARBA00023242"/>
    </source>
</evidence>
<comment type="catalytic activity">
    <reaction evidence="12">
        <text>an N(1)-methyl-2'-deoxyadenosine in single-stranded DNA + 2-oxoglutarate + O2 = a 2'-deoxyadenosine in single-stranded DNA + formaldehyde + succinate + CO2 + H(+)</text>
        <dbReference type="Rhea" id="RHEA:70447"/>
        <dbReference type="Rhea" id="RHEA-COMP:17895"/>
        <dbReference type="Rhea" id="RHEA-COMP:17896"/>
        <dbReference type="ChEBI" id="CHEBI:15378"/>
        <dbReference type="ChEBI" id="CHEBI:15379"/>
        <dbReference type="ChEBI" id="CHEBI:16526"/>
        <dbReference type="ChEBI" id="CHEBI:16810"/>
        <dbReference type="ChEBI" id="CHEBI:16842"/>
        <dbReference type="ChEBI" id="CHEBI:30031"/>
        <dbReference type="ChEBI" id="CHEBI:90615"/>
        <dbReference type="ChEBI" id="CHEBI:139096"/>
    </reaction>
    <physiologicalReaction direction="left-to-right" evidence="12">
        <dbReference type="Rhea" id="RHEA:70448"/>
    </physiologicalReaction>
</comment>
<keyword evidence="7 29" id="KW-0223">Dioxygenase</keyword>
<protein>
    <recommendedName>
        <fullName evidence="24">DNA oxidative demethylase ALKBH2</fullName>
        <ecNumber evidence="23">1.14.11.33</ecNumber>
    </recommendedName>
    <alternativeName>
        <fullName evidence="25">Alkylated DNA repair protein alkB homolog 2</fullName>
    </alternativeName>
    <alternativeName>
        <fullName evidence="26">Alpha-ketoglutarate-dependent dioxygenase alkB homolog 2</fullName>
    </alternativeName>
</protein>
<dbReference type="GO" id="GO:0005654">
    <property type="term" value="C:nucleoplasm"/>
    <property type="evidence" value="ECO:0007669"/>
    <property type="project" value="UniProtKB-SubCell"/>
</dbReference>